<accession>A0ABY7LL46</accession>
<dbReference type="EMBL" id="CP114767">
    <property type="protein sequence ID" value="WBA40171.1"/>
    <property type="molecule type" value="Genomic_DNA"/>
</dbReference>
<proteinExistence type="predicted"/>
<organism evidence="1 2">
    <name type="scientific">Hymenobacter canadensis</name>
    <dbReference type="NCBI Taxonomy" id="2999067"/>
    <lineage>
        <taxon>Bacteria</taxon>
        <taxon>Pseudomonadati</taxon>
        <taxon>Bacteroidota</taxon>
        <taxon>Cytophagia</taxon>
        <taxon>Cytophagales</taxon>
        <taxon>Hymenobacteraceae</taxon>
        <taxon>Hymenobacter</taxon>
    </lineage>
</organism>
<evidence type="ECO:0000313" key="2">
    <source>
        <dbReference type="Proteomes" id="UP001211005"/>
    </source>
</evidence>
<dbReference type="RefSeq" id="WP_269558284.1">
    <property type="nucleotide sequence ID" value="NZ_CP114767.1"/>
</dbReference>
<keyword evidence="2" id="KW-1185">Reference proteome</keyword>
<dbReference type="Proteomes" id="UP001211005">
    <property type="component" value="Chromosome"/>
</dbReference>
<reference evidence="1 2" key="1">
    <citation type="submission" date="2022-12" db="EMBL/GenBank/DDBJ databases">
        <title>Hymenobacter canadensis sp. nov. isolated from lake water of the Cambridge Bay, Canada.</title>
        <authorList>
            <person name="Kim W.H."/>
            <person name="Lee Y.M."/>
        </authorList>
    </citation>
    <scope>NUCLEOTIDE SEQUENCE [LARGE SCALE GENOMIC DNA]</scope>
    <source>
        <strain evidence="1 2">PAMC 29467</strain>
    </source>
</reference>
<evidence type="ECO:0000313" key="1">
    <source>
        <dbReference type="EMBL" id="WBA40171.1"/>
    </source>
</evidence>
<gene>
    <name evidence="1" type="ORF">O3303_10035</name>
</gene>
<protein>
    <submittedName>
        <fullName evidence="1">Uncharacterized protein</fullName>
    </submittedName>
</protein>
<sequence length="145" mass="15548">MPDPIYLLNSSIVINGALEYIVPNDIDRVVIHKTDTAPEALHNLASTGIVDIALKKSSKSIKSKTFKQVARQQKVRGPFRVVLNGQLLSAAQATTLRIAPAAIGQVQVTPATADDPVALLSIKLSREKPIQHPPGAIMIRGMAVQ</sequence>
<name>A0ABY7LL46_9BACT</name>